<protein>
    <submittedName>
        <fullName evidence="1">Uncharacterized protein</fullName>
    </submittedName>
</protein>
<evidence type="ECO:0000313" key="2">
    <source>
        <dbReference type="Proteomes" id="UP001447188"/>
    </source>
</evidence>
<comment type="caution">
    <text evidence="1">The sequence shown here is derived from an EMBL/GenBank/DDBJ whole genome shotgun (WGS) entry which is preliminary data.</text>
</comment>
<evidence type="ECO:0000313" key="1">
    <source>
        <dbReference type="EMBL" id="KAL0635321.1"/>
    </source>
</evidence>
<sequence length="203" mass="22756">MPPPYSEQPGSSAAGTTPIEIMQPLYAWTAVVRGAVIRGLEGSMVVTRKARYHYGTSYATVWEENKHPIADRYWSPLWERWMVSDRMQWHIARGQPVSDCTPISFHYTRNFRPGQTLIVEDELMMCQSEIAPQNMSADVGSVCTLMTDLSAVPRSEFTKLTTSKGVEYLNLDFSLDFIVDSASLMFELKVGGVAYGSVTATFH</sequence>
<gene>
    <name evidence="1" type="ORF">Q9L58_005711</name>
</gene>
<dbReference type="PANTHER" id="PTHR14187">
    <property type="entry name" value="ALPHA KINASE/ELONGATION FACTOR 2 KINASE"/>
    <property type="match status" value="1"/>
</dbReference>
<accession>A0ABR3GIC3</accession>
<name>A0ABR3GIC3_9PEZI</name>
<reference evidence="1 2" key="1">
    <citation type="submission" date="2024-02" db="EMBL/GenBank/DDBJ databases">
        <title>Discinaceae phylogenomics.</title>
        <authorList>
            <person name="Dirks A.C."/>
            <person name="James T.Y."/>
        </authorList>
    </citation>
    <scope>NUCLEOTIDE SEQUENCE [LARGE SCALE GENOMIC DNA]</scope>
    <source>
        <strain evidence="1 2">ACD0624</strain>
    </source>
</reference>
<keyword evidence="2" id="KW-1185">Reference proteome</keyword>
<proteinExistence type="predicted"/>
<dbReference type="EMBL" id="JBBBZM010000072">
    <property type="protein sequence ID" value="KAL0635321.1"/>
    <property type="molecule type" value="Genomic_DNA"/>
</dbReference>
<organism evidence="1 2">
    <name type="scientific">Discina gigas</name>
    <dbReference type="NCBI Taxonomy" id="1032678"/>
    <lineage>
        <taxon>Eukaryota</taxon>
        <taxon>Fungi</taxon>
        <taxon>Dikarya</taxon>
        <taxon>Ascomycota</taxon>
        <taxon>Pezizomycotina</taxon>
        <taxon>Pezizomycetes</taxon>
        <taxon>Pezizales</taxon>
        <taxon>Discinaceae</taxon>
        <taxon>Discina</taxon>
    </lineage>
</organism>
<dbReference type="PANTHER" id="PTHR14187:SF82">
    <property type="entry name" value="FAMILY CHAPERONE, PUTATIVE (AFU_ORTHOLOGUE AFUA_7G08575)-RELATED"/>
    <property type="match status" value="1"/>
</dbReference>
<dbReference type="Proteomes" id="UP001447188">
    <property type="component" value="Unassembled WGS sequence"/>
</dbReference>